<organism evidence="1 2">
    <name type="scientific">Eumeta variegata</name>
    <name type="common">Bagworm moth</name>
    <name type="synonym">Eumeta japonica</name>
    <dbReference type="NCBI Taxonomy" id="151549"/>
    <lineage>
        <taxon>Eukaryota</taxon>
        <taxon>Metazoa</taxon>
        <taxon>Ecdysozoa</taxon>
        <taxon>Arthropoda</taxon>
        <taxon>Hexapoda</taxon>
        <taxon>Insecta</taxon>
        <taxon>Pterygota</taxon>
        <taxon>Neoptera</taxon>
        <taxon>Endopterygota</taxon>
        <taxon>Lepidoptera</taxon>
        <taxon>Glossata</taxon>
        <taxon>Ditrysia</taxon>
        <taxon>Tineoidea</taxon>
        <taxon>Psychidae</taxon>
        <taxon>Oiketicinae</taxon>
        <taxon>Eumeta</taxon>
    </lineage>
</organism>
<dbReference type="AlphaFoldDB" id="A0A4C1XL56"/>
<proteinExistence type="predicted"/>
<sequence length="116" mass="13408">MVPFAVREFLDAKSRRGPATRRSERRSRAYFISTINYPACRGKRNGRGLDWPDMEPQDRIIWLLPAFVLEKTKDERSVLFSMSVNEIGRPRILGFVPFAIGEIVYSDRSFLKGVRA</sequence>
<evidence type="ECO:0000313" key="1">
    <source>
        <dbReference type="EMBL" id="GBP63017.1"/>
    </source>
</evidence>
<keyword evidence="2" id="KW-1185">Reference proteome</keyword>
<dbReference type="Proteomes" id="UP000299102">
    <property type="component" value="Unassembled WGS sequence"/>
</dbReference>
<protein>
    <submittedName>
        <fullName evidence="1">Uncharacterized protein</fullName>
    </submittedName>
</protein>
<evidence type="ECO:0000313" key="2">
    <source>
        <dbReference type="Proteomes" id="UP000299102"/>
    </source>
</evidence>
<gene>
    <name evidence="1" type="ORF">EVAR_43765_1</name>
</gene>
<comment type="caution">
    <text evidence="1">The sequence shown here is derived from an EMBL/GenBank/DDBJ whole genome shotgun (WGS) entry which is preliminary data.</text>
</comment>
<reference evidence="1 2" key="1">
    <citation type="journal article" date="2019" name="Commun. Biol.">
        <title>The bagworm genome reveals a unique fibroin gene that provides high tensile strength.</title>
        <authorList>
            <person name="Kono N."/>
            <person name="Nakamura H."/>
            <person name="Ohtoshi R."/>
            <person name="Tomita M."/>
            <person name="Numata K."/>
            <person name="Arakawa K."/>
        </authorList>
    </citation>
    <scope>NUCLEOTIDE SEQUENCE [LARGE SCALE GENOMIC DNA]</scope>
</reference>
<name>A0A4C1XL56_EUMVA</name>
<dbReference type="EMBL" id="BGZK01000856">
    <property type="protein sequence ID" value="GBP63017.1"/>
    <property type="molecule type" value="Genomic_DNA"/>
</dbReference>
<accession>A0A4C1XL56</accession>